<evidence type="ECO:0000313" key="2">
    <source>
        <dbReference type="EMBL" id="KJY77894.1"/>
    </source>
</evidence>
<name>A0A837GCU9_9VIBR</name>
<accession>A0A837GCU9</accession>
<protein>
    <submittedName>
        <fullName evidence="2">Uncharacterized protein</fullName>
    </submittedName>
</protein>
<organism evidence="2">
    <name type="scientific">Vibrio coralliilyticus</name>
    <dbReference type="NCBI Taxonomy" id="190893"/>
    <lineage>
        <taxon>Bacteria</taxon>
        <taxon>Pseudomonadati</taxon>
        <taxon>Pseudomonadota</taxon>
        <taxon>Gammaproteobacteria</taxon>
        <taxon>Vibrionales</taxon>
        <taxon>Vibrionaceae</taxon>
        <taxon>Vibrio</taxon>
    </lineage>
</organism>
<keyword evidence="1" id="KW-0472">Membrane</keyword>
<proteinExistence type="predicted"/>
<gene>
    <name evidence="2" type="ORF">TW71_02350</name>
</gene>
<sequence length="94" mass="10762">MTKWIAVLFVVILFPVAMFASFTEILLYLKYNMSLECDPENYLSHIVTRAVAISVIVYFVSIATTVFFPLKMRQSKTKNKLLLLLLLVTLTTIV</sequence>
<feature type="transmembrane region" description="Helical" evidence="1">
    <location>
        <begin position="43"/>
        <end position="70"/>
    </location>
</feature>
<keyword evidence="1" id="KW-1133">Transmembrane helix</keyword>
<dbReference type="EMBL" id="JXXR01000001">
    <property type="protein sequence ID" value="KJY77894.1"/>
    <property type="molecule type" value="Genomic_DNA"/>
</dbReference>
<comment type="caution">
    <text evidence="2">The sequence shown here is derived from an EMBL/GenBank/DDBJ whole genome shotgun (WGS) entry which is preliminary data.</text>
</comment>
<evidence type="ECO:0000256" key="1">
    <source>
        <dbReference type="SAM" id="Phobius"/>
    </source>
</evidence>
<dbReference type="AlphaFoldDB" id="A0A837GCU9"/>
<reference evidence="2" key="1">
    <citation type="journal article" date="2015" name="BMC Genomics">
        <title>Genome mining reveals unlocked bioactive potential of marine Gram-negative bacteria.</title>
        <authorList>
            <person name="Machado H."/>
            <person name="Sonnenschein E.C."/>
            <person name="Melchiorsen J."/>
            <person name="Gram L."/>
        </authorList>
    </citation>
    <scope>NUCLEOTIDE SEQUENCE</scope>
    <source>
        <strain evidence="2">S2052</strain>
    </source>
</reference>
<keyword evidence="1" id="KW-0812">Transmembrane</keyword>